<feature type="transmembrane region" description="Helical" evidence="2">
    <location>
        <begin position="217"/>
        <end position="237"/>
    </location>
</feature>
<protein>
    <recommendedName>
        <fullName evidence="5">TRP C-terminal domain-containing protein</fullName>
    </recommendedName>
</protein>
<reference evidence="3" key="1">
    <citation type="submission" date="2019-06" db="EMBL/GenBank/DDBJ databases">
        <authorList>
            <person name="Zheng W."/>
        </authorList>
    </citation>
    <scope>NUCLEOTIDE SEQUENCE</scope>
    <source>
        <strain evidence="3">QDHG01</strain>
    </source>
</reference>
<feature type="transmembrane region" description="Helical" evidence="2">
    <location>
        <begin position="243"/>
        <end position="261"/>
    </location>
</feature>
<dbReference type="AlphaFoldDB" id="A0A8J8T9K5"/>
<dbReference type="Proteomes" id="UP000785679">
    <property type="component" value="Unassembled WGS sequence"/>
</dbReference>
<keyword evidence="2" id="KW-0812">Transmembrane</keyword>
<proteinExistence type="predicted"/>
<keyword evidence="2" id="KW-1133">Transmembrane helix</keyword>
<evidence type="ECO:0000256" key="1">
    <source>
        <dbReference type="SAM" id="MobiDB-lite"/>
    </source>
</evidence>
<dbReference type="OrthoDB" id="327433at2759"/>
<evidence type="ECO:0000256" key="2">
    <source>
        <dbReference type="SAM" id="Phobius"/>
    </source>
</evidence>
<gene>
    <name evidence="3" type="ORF">FGO68_gene1229</name>
</gene>
<keyword evidence="4" id="KW-1185">Reference proteome</keyword>
<evidence type="ECO:0000313" key="4">
    <source>
        <dbReference type="Proteomes" id="UP000785679"/>
    </source>
</evidence>
<sequence length="412" mass="46860">MNLIWSMMNDLSFLISLGLVSIPIPGIASPIQSLLSTIIYMDVLLTDEWLSALLENSIKPSEMEDDSPVNLFLESQGFKSKLLLQNLGSTLVFLLIQIFLLLYTGMMWLLRSASFLAEKQYQFLSARLLWGSTIRFLIQQFQPLLFASLINIRSFSHFRSQPPRIIFNYSLSVAIFAFILLSIIGFYVIIKKGKATENKFATLIEGTKSYNSGFSSFWTVWTLAKWSLMCFVLVLLTDYPAQQLQLLLALSIFSTTLQFKVQPFASKIENSISLFNELMASFYIYALIGLASTSNNILLRKNLGLVLIAILLLALFINLLKVIIQIGISLFKKISEKCCPSNNKSTVIKKKIKKYAMTTIKEEKQEEDEDVFDRQLKSLIIIKKKNNHNETQLPKSFSRSMQAQDITLQELG</sequence>
<feature type="transmembrane region" description="Helical" evidence="2">
    <location>
        <begin position="303"/>
        <end position="324"/>
    </location>
</feature>
<feature type="transmembrane region" description="Helical" evidence="2">
    <location>
        <begin position="273"/>
        <end position="291"/>
    </location>
</feature>
<name>A0A8J8T9K5_HALGN</name>
<dbReference type="EMBL" id="RRYP01001160">
    <property type="protein sequence ID" value="TNV86328.1"/>
    <property type="molecule type" value="Genomic_DNA"/>
</dbReference>
<evidence type="ECO:0000313" key="3">
    <source>
        <dbReference type="EMBL" id="TNV86328.1"/>
    </source>
</evidence>
<keyword evidence="2" id="KW-0472">Membrane</keyword>
<accession>A0A8J8T9K5</accession>
<evidence type="ECO:0008006" key="5">
    <source>
        <dbReference type="Google" id="ProtNLM"/>
    </source>
</evidence>
<feature type="region of interest" description="Disordered" evidence="1">
    <location>
        <begin position="391"/>
        <end position="412"/>
    </location>
</feature>
<feature type="transmembrane region" description="Helical" evidence="2">
    <location>
        <begin position="166"/>
        <end position="190"/>
    </location>
</feature>
<organism evidence="3 4">
    <name type="scientific">Halteria grandinella</name>
    <dbReference type="NCBI Taxonomy" id="5974"/>
    <lineage>
        <taxon>Eukaryota</taxon>
        <taxon>Sar</taxon>
        <taxon>Alveolata</taxon>
        <taxon>Ciliophora</taxon>
        <taxon>Intramacronucleata</taxon>
        <taxon>Spirotrichea</taxon>
        <taxon>Stichotrichia</taxon>
        <taxon>Sporadotrichida</taxon>
        <taxon>Halteriidae</taxon>
        <taxon>Halteria</taxon>
    </lineage>
</organism>
<feature type="transmembrane region" description="Helical" evidence="2">
    <location>
        <begin position="87"/>
        <end position="109"/>
    </location>
</feature>
<comment type="caution">
    <text evidence="3">The sequence shown here is derived from an EMBL/GenBank/DDBJ whole genome shotgun (WGS) entry which is preliminary data.</text>
</comment>